<dbReference type="InterPro" id="IPR011067">
    <property type="entry name" value="Plasmid_toxin/cell-grow_inhib"/>
</dbReference>
<dbReference type="Gene3D" id="2.30.30.110">
    <property type="match status" value="1"/>
</dbReference>
<evidence type="ECO:0000313" key="2">
    <source>
        <dbReference type="Proteomes" id="UP000261875"/>
    </source>
</evidence>
<dbReference type="Pfam" id="PF02452">
    <property type="entry name" value="PemK_toxin"/>
    <property type="match status" value="1"/>
</dbReference>
<dbReference type="OrthoDB" id="9808744at2"/>
<dbReference type="NCBIfam" id="NF007320">
    <property type="entry name" value="PRK09812.1"/>
    <property type="match status" value="1"/>
</dbReference>
<dbReference type="GO" id="GO:0004521">
    <property type="term" value="F:RNA endonuclease activity"/>
    <property type="evidence" value="ECO:0007669"/>
    <property type="project" value="TreeGrafter"/>
</dbReference>
<accession>A0A2U8I4Y1</accession>
<gene>
    <name evidence="1" type="ORF">CCS41_06550</name>
</gene>
<dbReference type="KEGG" id="fsm:CCS41_06550"/>
<dbReference type="PANTHER" id="PTHR33988">
    <property type="entry name" value="ENDORIBONUCLEASE MAZF-RELATED"/>
    <property type="match status" value="1"/>
</dbReference>
<dbReference type="Proteomes" id="UP000261875">
    <property type="component" value="Chromosome"/>
</dbReference>
<dbReference type="EMBL" id="CP021659">
    <property type="protein sequence ID" value="AWK14213.1"/>
    <property type="molecule type" value="Genomic_DNA"/>
</dbReference>
<reference evidence="1 2" key="1">
    <citation type="submission" date="2017-05" db="EMBL/GenBank/DDBJ databases">
        <title>Genome sequence of Candidatus Fukatsuia symbiotica and Candidatus Hamiltonella defensa from Acyrthosiphon pisum strain 5D.</title>
        <authorList>
            <person name="Patel V.A."/>
            <person name="Chevignon G."/>
            <person name="Russell J.A."/>
            <person name="Oliver K.M."/>
        </authorList>
    </citation>
    <scope>NUCLEOTIDE SEQUENCE [LARGE SCALE GENOMIC DNA]</scope>
    <source>
        <strain evidence="1 2">5D</strain>
    </source>
</reference>
<dbReference type="PANTHER" id="PTHR33988:SF3">
    <property type="entry name" value="ENDORIBONUCLEASE TOXIN CHPB-RELATED"/>
    <property type="match status" value="1"/>
</dbReference>
<dbReference type="AlphaFoldDB" id="A0A2U8I4Y1"/>
<dbReference type="SUPFAM" id="SSF50118">
    <property type="entry name" value="Cell growth inhibitor/plasmid maintenance toxic component"/>
    <property type="match status" value="1"/>
</dbReference>
<dbReference type="GO" id="GO:0016075">
    <property type="term" value="P:rRNA catabolic process"/>
    <property type="evidence" value="ECO:0007669"/>
    <property type="project" value="TreeGrafter"/>
</dbReference>
<organism evidence="1 2">
    <name type="scientific">Candidatus Fukatsuia symbiotica</name>
    <dbReference type="NCBI Taxonomy" id="1878942"/>
    <lineage>
        <taxon>Bacteria</taxon>
        <taxon>Pseudomonadati</taxon>
        <taxon>Pseudomonadota</taxon>
        <taxon>Gammaproteobacteria</taxon>
        <taxon>Enterobacterales</taxon>
        <taxon>Yersiniaceae</taxon>
        <taxon>Candidatus Fukatsuia</taxon>
    </lineage>
</organism>
<dbReference type="InterPro" id="IPR003477">
    <property type="entry name" value="PemK-like"/>
</dbReference>
<evidence type="ECO:0000313" key="1">
    <source>
        <dbReference type="EMBL" id="AWK14213.1"/>
    </source>
</evidence>
<sequence>MVTRRKGFSRGDIVLLTLNPTRGKEQQGDRRPVLVLSPKNFNDLGMVLIAPITQGGAFSRYQGFTVTLSGSGAQTQGVVLLNQSRMVDITARDGEFIEKADHIVIEEALIKLHTLIE</sequence>
<dbReference type="GO" id="GO:0006402">
    <property type="term" value="P:mRNA catabolic process"/>
    <property type="evidence" value="ECO:0007669"/>
    <property type="project" value="TreeGrafter"/>
</dbReference>
<dbReference type="GO" id="GO:0003677">
    <property type="term" value="F:DNA binding"/>
    <property type="evidence" value="ECO:0007669"/>
    <property type="project" value="InterPro"/>
</dbReference>
<keyword evidence="2" id="KW-1185">Reference proteome</keyword>
<name>A0A2U8I4Y1_9GAMM</name>
<protein>
    <submittedName>
        <fullName evidence="1">Toxin ChpB</fullName>
    </submittedName>
</protein>
<proteinExistence type="predicted"/>